<protein>
    <submittedName>
        <fullName evidence="5">UEV domain-containing protein</fullName>
    </submittedName>
</protein>
<dbReference type="CDD" id="cd11685">
    <property type="entry name" value="UEV_TSG101-like"/>
    <property type="match status" value="1"/>
</dbReference>
<feature type="compositionally biased region" description="Pro residues" evidence="1">
    <location>
        <begin position="153"/>
        <end position="165"/>
    </location>
</feature>
<proteinExistence type="predicted"/>
<evidence type="ECO:0000259" key="2">
    <source>
        <dbReference type="PROSITE" id="PS51322"/>
    </source>
</evidence>
<dbReference type="InterPro" id="IPR016135">
    <property type="entry name" value="UBQ-conjugating_enzyme/RWD"/>
</dbReference>
<sequence length="314" mass="34615">MSNAKVLQLLNSVKAFHVDLATRDILAALSQFPDLVPKISPFASETSRELHHMFCLNGTIAVRYHDTVYHIPISVYLSQNYPFTAPSCFVSPTSDMVISPSVNVDASGRVYLPYITDWKHPQSDLASLLQVMSIIFGENCPVFTKTRGSSSRPPVPGSQPPPPYPVSGYPFPASDAAAPNRPPYPTGNVSFVSQEGSAGIQWPSGTGTIQPEHIRASLLSAVEDQLRKKLREIIGTASAELQSVKGMKEELLEGQQKLQDILMRMEMEQTQLDNSVTYFESHLKEIGQHIGNITKDEDVSIDETIDTTAPLYRQ</sequence>
<feature type="region of interest" description="Disordered" evidence="1">
    <location>
        <begin position="146"/>
        <end position="187"/>
    </location>
</feature>
<dbReference type="EMBL" id="UZAM01010793">
    <property type="protein sequence ID" value="VDP13767.1"/>
    <property type="molecule type" value="Genomic_DNA"/>
</dbReference>
<dbReference type="AlphaFoldDB" id="A0A183IVI4"/>
<dbReference type="PROSITE" id="PS51322">
    <property type="entry name" value="UEV"/>
    <property type="match status" value="1"/>
</dbReference>
<reference evidence="3 4" key="2">
    <citation type="submission" date="2018-11" db="EMBL/GenBank/DDBJ databases">
        <authorList>
            <consortium name="Pathogen Informatics"/>
        </authorList>
    </citation>
    <scope>NUCLEOTIDE SEQUENCE [LARGE SCALE GENOMIC DNA]</scope>
</reference>
<dbReference type="Pfam" id="PF05743">
    <property type="entry name" value="UEV"/>
    <property type="match status" value="1"/>
</dbReference>
<evidence type="ECO:0000313" key="4">
    <source>
        <dbReference type="Proteomes" id="UP000270296"/>
    </source>
</evidence>
<gene>
    <name evidence="3" type="ORF">SBAD_LOCUS7631</name>
</gene>
<dbReference type="GO" id="GO:0008333">
    <property type="term" value="P:endosome to lysosome transport"/>
    <property type="evidence" value="ECO:0007669"/>
    <property type="project" value="TreeGrafter"/>
</dbReference>
<dbReference type="InterPro" id="IPR052070">
    <property type="entry name" value="ESCRT-I_UEV_domain"/>
</dbReference>
<name>A0A183IVI4_9BILA</name>
<dbReference type="OrthoDB" id="306304at2759"/>
<dbReference type="GO" id="GO:0015031">
    <property type="term" value="P:protein transport"/>
    <property type="evidence" value="ECO:0007669"/>
    <property type="project" value="InterPro"/>
</dbReference>
<accession>A0A183IVI4</accession>
<dbReference type="SUPFAM" id="SSF54495">
    <property type="entry name" value="UBC-like"/>
    <property type="match status" value="1"/>
</dbReference>
<dbReference type="Gene3D" id="3.10.110.10">
    <property type="entry name" value="Ubiquitin Conjugating Enzyme"/>
    <property type="match status" value="1"/>
</dbReference>
<evidence type="ECO:0000313" key="3">
    <source>
        <dbReference type="EMBL" id="VDP13767.1"/>
    </source>
</evidence>
<dbReference type="GO" id="GO:0000813">
    <property type="term" value="C:ESCRT I complex"/>
    <property type="evidence" value="ECO:0007669"/>
    <property type="project" value="TreeGrafter"/>
</dbReference>
<dbReference type="PANTHER" id="PTHR23306:SF3">
    <property type="entry name" value="TUMOR SUPPRESSOR PROTEIN 101"/>
    <property type="match status" value="1"/>
</dbReference>
<dbReference type="InterPro" id="IPR008883">
    <property type="entry name" value="UEV_N"/>
</dbReference>
<dbReference type="GO" id="GO:0043130">
    <property type="term" value="F:ubiquitin binding"/>
    <property type="evidence" value="ECO:0007669"/>
    <property type="project" value="TreeGrafter"/>
</dbReference>
<feature type="domain" description="UEV" evidence="2">
    <location>
        <begin position="2"/>
        <end position="146"/>
    </location>
</feature>
<keyword evidence="4" id="KW-1185">Reference proteome</keyword>
<dbReference type="PANTHER" id="PTHR23306">
    <property type="entry name" value="TUMOR SUSCEPTIBILITY GENE 101 PROTEIN-RELATED"/>
    <property type="match status" value="1"/>
</dbReference>
<evidence type="ECO:0000256" key="1">
    <source>
        <dbReference type="SAM" id="MobiDB-lite"/>
    </source>
</evidence>
<reference evidence="5" key="1">
    <citation type="submission" date="2016-06" db="UniProtKB">
        <authorList>
            <consortium name="WormBaseParasite"/>
        </authorList>
    </citation>
    <scope>IDENTIFICATION</scope>
</reference>
<evidence type="ECO:0000313" key="5">
    <source>
        <dbReference type="WBParaSite" id="SBAD_0000792101-mRNA-1"/>
    </source>
</evidence>
<dbReference type="WBParaSite" id="SBAD_0000792101-mRNA-1">
    <property type="protein sequence ID" value="SBAD_0000792101-mRNA-1"/>
    <property type="gene ID" value="SBAD_0000792101"/>
</dbReference>
<dbReference type="Gene3D" id="6.10.250.370">
    <property type="match status" value="1"/>
</dbReference>
<organism evidence="5">
    <name type="scientific">Soboliphyme baturini</name>
    <dbReference type="NCBI Taxonomy" id="241478"/>
    <lineage>
        <taxon>Eukaryota</taxon>
        <taxon>Metazoa</taxon>
        <taxon>Ecdysozoa</taxon>
        <taxon>Nematoda</taxon>
        <taxon>Enoplea</taxon>
        <taxon>Dorylaimia</taxon>
        <taxon>Dioctophymatida</taxon>
        <taxon>Dioctophymatoidea</taxon>
        <taxon>Soboliphymatidae</taxon>
        <taxon>Soboliphyme</taxon>
    </lineage>
</organism>
<dbReference type="Proteomes" id="UP000270296">
    <property type="component" value="Unassembled WGS sequence"/>
</dbReference>